<dbReference type="PANTHER" id="PTHR12526:SF640">
    <property type="entry name" value="COLANIC ACID BIOSYNTHESIS GLYCOSYLTRANSFERASE WCAL-RELATED"/>
    <property type="match status" value="1"/>
</dbReference>
<dbReference type="EC" id="2.4.-.-" evidence="4"/>
<organism evidence="4 5">
    <name type="scientific">Lacunisphaera limnophila</name>
    <dbReference type="NCBI Taxonomy" id="1838286"/>
    <lineage>
        <taxon>Bacteria</taxon>
        <taxon>Pseudomonadati</taxon>
        <taxon>Verrucomicrobiota</taxon>
        <taxon>Opitutia</taxon>
        <taxon>Opitutales</taxon>
        <taxon>Opitutaceae</taxon>
        <taxon>Lacunisphaera</taxon>
    </lineage>
</organism>
<evidence type="ECO:0000313" key="4">
    <source>
        <dbReference type="EMBL" id="AOS44964.1"/>
    </source>
</evidence>
<keyword evidence="5" id="KW-1185">Reference proteome</keyword>
<dbReference type="RefSeq" id="WP_069962163.1">
    <property type="nucleotide sequence ID" value="NZ_CP016094.1"/>
</dbReference>
<dbReference type="OrthoDB" id="9814612at2"/>
<dbReference type="PANTHER" id="PTHR12526">
    <property type="entry name" value="GLYCOSYLTRANSFERASE"/>
    <property type="match status" value="1"/>
</dbReference>
<proteinExistence type="inferred from homology"/>
<dbReference type="GO" id="GO:0016757">
    <property type="term" value="F:glycosyltransferase activity"/>
    <property type="evidence" value="ECO:0007669"/>
    <property type="project" value="UniProtKB-KW"/>
</dbReference>
<keyword evidence="3 4" id="KW-0808">Transferase</keyword>
<dbReference type="Gene3D" id="3.40.50.2000">
    <property type="entry name" value="Glycogen Phosphorylase B"/>
    <property type="match status" value="2"/>
</dbReference>
<dbReference type="CDD" id="cd03801">
    <property type="entry name" value="GT4_PimA-like"/>
    <property type="match status" value="1"/>
</dbReference>
<keyword evidence="2 4" id="KW-0328">Glycosyltransferase</keyword>
<dbReference type="KEGG" id="obg:Verru16b_02033"/>
<evidence type="ECO:0000256" key="3">
    <source>
        <dbReference type="ARBA" id="ARBA00022679"/>
    </source>
</evidence>
<gene>
    <name evidence="4" type="primary">tuaC_2</name>
    <name evidence="4" type="ORF">Verru16b_02033</name>
</gene>
<evidence type="ECO:0000313" key="5">
    <source>
        <dbReference type="Proteomes" id="UP000095228"/>
    </source>
</evidence>
<protein>
    <submittedName>
        <fullName evidence="4">Teichuronic acid biosynthesis glycosyltransferase TuaC</fullName>
        <ecNumber evidence="4">2.4.-.-</ecNumber>
    </submittedName>
</protein>
<dbReference type="STRING" id="1838286.Verru16b_02033"/>
<dbReference type="Proteomes" id="UP000095228">
    <property type="component" value="Chromosome"/>
</dbReference>
<accession>A0A1D8AVN2</accession>
<dbReference type="EMBL" id="CP016094">
    <property type="protein sequence ID" value="AOS44964.1"/>
    <property type="molecule type" value="Genomic_DNA"/>
</dbReference>
<name>A0A1D8AVN2_9BACT</name>
<reference evidence="4 5" key="1">
    <citation type="submission" date="2016-06" db="EMBL/GenBank/DDBJ databases">
        <title>Three novel species with peptidoglycan cell walls form the new genus Lacunisphaera gen. nov. in the family Opitutaceae of the verrucomicrobial subdivision 4.</title>
        <authorList>
            <person name="Rast P."/>
            <person name="Gloeckner I."/>
            <person name="Jogler M."/>
            <person name="Boedeker C."/>
            <person name="Jeske O."/>
            <person name="Wiegand S."/>
            <person name="Reinhardt R."/>
            <person name="Schumann P."/>
            <person name="Rohde M."/>
            <person name="Spring S."/>
            <person name="Gloeckner F.O."/>
            <person name="Jogler C."/>
        </authorList>
    </citation>
    <scope>NUCLEOTIDE SEQUENCE [LARGE SCALE GENOMIC DNA]</scope>
    <source>
        <strain evidence="4 5">IG16b</strain>
    </source>
</reference>
<comment type="similarity">
    <text evidence="1">Belongs to the glycosyltransferase group 1 family. Glycosyltransferase 4 subfamily.</text>
</comment>
<evidence type="ECO:0000256" key="2">
    <source>
        <dbReference type="ARBA" id="ARBA00022676"/>
    </source>
</evidence>
<dbReference type="SUPFAM" id="SSF53756">
    <property type="entry name" value="UDP-Glycosyltransferase/glycogen phosphorylase"/>
    <property type="match status" value="1"/>
</dbReference>
<evidence type="ECO:0000256" key="1">
    <source>
        <dbReference type="ARBA" id="ARBA00009481"/>
    </source>
</evidence>
<dbReference type="Pfam" id="PF13692">
    <property type="entry name" value="Glyco_trans_1_4"/>
    <property type="match status" value="1"/>
</dbReference>
<sequence length="741" mass="80806">MHELAHATLHFDPPYPGLVGGSILHGWLVPRTGHHFTDVRVVAGDALFPGVYGIPRRDLAEYFKSDQPYLLAGFSVTLNLPAGRYRLTLEACTLAGAWEAIDTVERDVTAAEATPDPEAHAPLSAPMIGETLGILLRRLAAPGLTPAAAATALIRETPPRHHLQHPPRPFHGHLDQPHLWAFSLFGRLPLTGWVFHESLPLKRVFATTDLLATQDLKHGRGTPFLLERPGTPPHAAHAGYDGFLDLPAQLPRPATVRVYAELEDGSWHLGSVARFTVTDQEFAKQAYAAYSPLRFWCAWRALAGAIQQRGWTVPSGPDYRATILTAWRDYRTRAPRPTPIRPHPPARAAAPTRPGVVHLISHNLNQEGAPLFLLEYARHLRTQPGVTLQVTSAKEGPLRAAFEALGATVRVVDPAPLYQCRDAGGLRAALRTLAADVDLSPASLVVANTLSGWWGVHLARLAGRPALLYIHESTPPRAFFHVALPASAVPVVEETFRLADRVSFLTPATRHYYTALSDGSNYCLHPGWIDLARIDAFRATANRDALRTRLGLTADRRLVINVGTVCERKGQHLFARAVAQLWRMAPELAATADFLMIGGRDTPYDRDLADFIRTLGRTNLRVVPETGDVYPYYGAADLFVCSSYEESFPRVVLEAMAFSLPILSTAVHGIPEIVRPDREALLVPPGDSAALAAGLQQLLASPATGRDYGAAARTRVAAEYDSAVLLPRHLTLARSLGLNAG</sequence>
<dbReference type="AlphaFoldDB" id="A0A1D8AVN2"/>